<sequence length="155" mass="18073">MQQQPGQTIHIYISLLQTLWDQLAICDLVWPNVEATKVYADFRDRQHVWHLLMTLRDEFDSARSSLLHWSPLSKLDTIIKDLISEEIQWNTLCAEQVPPSTDMVLATHAPPNPIFYIQTPFGHTQNTSKSSKRSFCNYCKKYDHVISECRRLKAK</sequence>
<reference evidence="1" key="2">
    <citation type="journal article" date="2024" name="Plant">
        <title>Genomic evolution and insights into agronomic trait innovations of Sesamum species.</title>
        <authorList>
            <person name="Miao H."/>
            <person name="Wang L."/>
            <person name="Qu L."/>
            <person name="Liu H."/>
            <person name="Sun Y."/>
            <person name="Le M."/>
            <person name="Wang Q."/>
            <person name="Wei S."/>
            <person name="Zheng Y."/>
            <person name="Lin W."/>
            <person name="Duan Y."/>
            <person name="Cao H."/>
            <person name="Xiong S."/>
            <person name="Wang X."/>
            <person name="Wei L."/>
            <person name="Li C."/>
            <person name="Ma Q."/>
            <person name="Ju M."/>
            <person name="Zhao R."/>
            <person name="Li G."/>
            <person name="Mu C."/>
            <person name="Tian Q."/>
            <person name="Mei H."/>
            <person name="Zhang T."/>
            <person name="Gao T."/>
            <person name="Zhang H."/>
        </authorList>
    </citation>
    <scope>NUCLEOTIDE SEQUENCE</scope>
    <source>
        <strain evidence="1">KEN8</strain>
    </source>
</reference>
<gene>
    <name evidence="1" type="ORF">Scaly_0270100</name>
</gene>
<organism evidence="1">
    <name type="scientific">Sesamum calycinum</name>
    <dbReference type="NCBI Taxonomy" id="2727403"/>
    <lineage>
        <taxon>Eukaryota</taxon>
        <taxon>Viridiplantae</taxon>
        <taxon>Streptophyta</taxon>
        <taxon>Embryophyta</taxon>
        <taxon>Tracheophyta</taxon>
        <taxon>Spermatophyta</taxon>
        <taxon>Magnoliopsida</taxon>
        <taxon>eudicotyledons</taxon>
        <taxon>Gunneridae</taxon>
        <taxon>Pentapetalae</taxon>
        <taxon>asterids</taxon>
        <taxon>lamiids</taxon>
        <taxon>Lamiales</taxon>
        <taxon>Pedaliaceae</taxon>
        <taxon>Sesamum</taxon>
    </lineage>
</organism>
<proteinExistence type="predicted"/>
<dbReference type="AlphaFoldDB" id="A0AAW2SAS2"/>
<name>A0AAW2SAS2_9LAMI</name>
<comment type="caution">
    <text evidence="1">The sequence shown here is derived from an EMBL/GenBank/DDBJ whole genome shotgun (WGS) entry which is preliminary data.</text>
</comment>
<accession>A0AAW2SAS2</accession>
<dbReference type="PANTHER" id="PTHR34222:SF100">
    <property type="entry name" value="CCHC-TYPE DOMAIN-CONTAINING PROTEIN"/>
    <property type="match status" value="1"/>
</dbReference>
<reference evidence="1" key="1">
    <citation type="submission" date="2020-06" db="EMBL/GenBank/DDBJ databases">
        <authorList>
            <person name="Li T."/>
            <person name="Hu X."/>
            <person name="Zhang T."/>
            <person name="Song X."/>
            <person name="Zhang H."/>
            <person name="Dai N."/>
            <person name="Sheng W."/>
            <person name="Hou X."/>
            <person name="Wei L."/>
        </authorList>
    </citation>
    <scope>NUCLEOTIDE SEQUENCE</scope>
    <source>
        <strain evidence="1">KEN8</strain>
        <tissue evidence="1">Leaf</tissue>
    </source>
</reference>
<dbReference type="EMBL" id="JACGWM010000002">
    <property type="protein sequence ID" value="KAL0389130.1"/>
    <property type="molecule type" value="Genomic_DNA"/>
</dbReference>
<protein>
    <submittedName>
        <fullName evidence="1">Uncharacterized protein</fullName>
    </submittedName>
</protein>
<dbReference type="PANTHER" id="PTHR34222">
    <property type="entry name" value="GAG_PRE-INTEGRS DOMAIN-CONTAINING PROTEIN"/>
    <property type="match status" value="1"/>
</dbReference>
<evidence type="ECO:0000313" key="1">
    <source>
        <dbReference type="EMBL" id="KAL0389130.1"/>
    </source>
</evidence>